<name>A0A081B9I2_9HYPH</name>
<dbReference type="AlphaFoldDB" id="A0A081B9I2"/>
<keyword evidence="2" id="KW-1185">Reference proteome</keyword>
<dbReference type="eggNOG" id="COG4221">
    <property type="taxonomic scope" value="Bacteria"/>
</dbReference>
<dbReference type="STRING" id="1333998.M2A_1199"/>
<dbReference type="InterPro" id="IPR036866">
    <property type="entry name" value="RibonucZ/Hydroxyglut_hydro"/>
</dbReference>
<proteinExistence type="predicted"/>
<dbReference type="Pfam" id="PF14234">
    <property type="entry name" value="DUF4336"/>
    <property type="match status" value="1"/>
</dbReference>
<reference evidence="1 2" key="1">
    <citation type="submission" date="2014-07" db="EMBL/GenBank/DDBJ databases">
        <title>Tepidicaulis marinum gen. nov., sp. nov., a novel marine bacterium denitrifying nitrate to nitrous oxide strictly under microaerobic conditions.</title>
        <authorList>
            <person name="Takeuchi M."/>
            <person name="Yamagishi T."/>
            <person name="Kamagata Y."/>
            <person name="Oshima K."/>
            <person name="Hattori M."/>
            <person name="Katayama T."/>
            <person name="Hanada S."/>
            <person name="Tamaki H."/>
            <person name="Marumo K."/>
            <person name="Maeda H."/>
            <person name="Nedachi M."/>
            <person name="Iwasaki W."/>
            <person name="Suwa Y."/>
            <person name="Sakata S."/>
        </authorList>
    </citation>
    <scope>NUCLEOTIDE SEQUENCE [LARGE SCALE GENOMIC DNA]</scope>
    <source>
        <strain evidence="1 2">MA2</strain>
    </source>
</reference>
<evidence type="ECO:0000313" key="2">
    <source>
        <dbReference type="Proteomes" id="UP000028702"/>
    </source>
</evidence>
<organism evidence="1 2">
    <name type="scientific">Tepidicaulis marinus</name>
    <dbReference type="NCBI Taxonomy" id="1333998"/>
    <lineage>
        <taxon>Bacteria</taxon>
        <taxon>Pseudomonadati</taxon>
        <taxon>Pseudomonadota</taxon>
        <taxon>Alphaproteobacteria</taxon>
        <taxon>Hyphomicrobiales</taxon>
        <taxon>Parvibaculaceae</taxon>
        <taxon>Tepidicaulis</taxon>
    </lineage>
</organism>
<dbReference type="SUPFAM" id="SSF56281">
    <property type="entry name" value="Metallo-hydrolase/oxidoreductase"/>
    <property type="match status" value="1"/>
</dbReference>
<dbReference type="EMBL" id="BBIO01000005">
    <property type="protein sequence ID" value="GAK44700.1"/>
    <property type="molecule type" value="Genomic_DNA"/>
</dbReference>
<accession>A0A081B9I2</accession>
<protein>
    <submittedName>
        <fullName evidence="1">Conserved protein</fullName>
    </submittedName>
</protein>
<dbReference type="RefSeq" id="WP_045444474.1">
    <property type="nucleotide sequence ID" value="NZ_BBIO01000005.1"/>
</dbReference>
<dbReference type="Proteomes" id="UP000028702">
    <property type="component" value="Unassembled WGS sequence"/>
</dbReference>
<dbReference type="InterPro" id="IPR025638">
    <property type="entry name" value="DUF4336"/>
</dbReference>
<gene>
    <name evidence="1" type="ORF">M2A_1199</name>
</gene>
<sequence>MAWQIDAYEPLYELKPFGPDIWLADGPLIDFKAGIVTVPYPTRMTIVRLKDGKLWLHSPVPLTDKLKAQVDALGEVAYLVAPNKIHYWWIGEWMAAYPDAQSFAAPRVEERSWPEKGVRFDHELTNGADTPWAGEIAFCVVEGHVLSEAVFFHAASRTLIVTDLIENFEPEKVHGFWTHLLLRLTGIMAPNGAAPRDLRATFFGRKAHLRAKVEKILSWQPEKIILAHGACIENGALSFLRRSFRWAGIKPA</sequence>
<dbReference type="PANTHER" id="PTHR33835:SF1">
    <property type="entry name" value="METALLO-BETA-LACTAMASE DOMAIN-CONTAINING PROTEIN"/>
    <property type="match status" value="1"/>
</dbReference>
<dbReference type="PANTHER" id="PTHR33835">
    <property type="entry name" value="YALI0C07656P"/>
    <property type="match status" value="1"/>
</dbReference>
<comment type="caution">
    <text evidence="1">The sequence shown here is derived from an EMBL/GenBank/DDBJ whole genome shotgun (WGS) entry which is preliminary data.</text>
</comment>
<evidence type="ECO:0000313" key="1">
    <source>
        <dbReference type="EMBL" id="GAK44700.1"/>
    </source>
</evidence>